<protein>
    <submittedName>
        <fullName evidence="5">Transcriptional regulator</fullName>
    </submittedName>
</protein>
<dbReference type="OrthoDB" id="9809338at2"/>
<dbReference type="InterPro" id="IPR009057">
    <property type="entry name" value="Homeodomain-like_sf"/>
</dbReference>
<evidence type="ECO:0000313" key="6">
    <source>
        <dbReference type="Proteomes" id="UP000321567"/>
    </source>
</evidence>
<evidence type="ECO:0000256" key="1">
    <source>
        <dbReference type="ARBA" id="ARBA00023015"/>
    </source>
</evidence>
<dbReference type="GO" id="GO:0003700">
    <property type="term" value="F:DNA-binding transcription factor activity"/>
    <property type="evidence" value="ECO:0007669"/>
    <property type="project" value="InterPro"/>
</dbReference>
<gene>
    <name evidence="5" type="primary">chpD</name>
    <name evidence="5" type="ORF">ROR02_22070</name>
</gene>
<dbReference type="SMART" id="SM00342">
    <property type="entry name" value="HTH_ARAC"/>
    <property type="match status" value="1"/>
</dbReference>
<dbReference type="Proteomes" id="UP000321567">
    <property type="component" value="Unassembled WGS sequence"/>
</dbReference>
<feature type="domain" description="HTH araC/xylS-type" evidence="4">
    <location>
        <begin position="160"/>
        <end position="257"/>
    </location>
</feature>
<keyword evidence="3" id="KW-0804">Transcription</keyword>
<proteinExistence type="predicted"/>
<evidence type="ECO:0000313" key="5">
    <source>
        <dbReference type="EMBL" id="GEO82076.1"/>
    </source>
</evidence>
<keyword evidence="2" id="KW-0238">DNA-binding</keyword>
<dbReference type="InterPro" id="IPR037923">
    <property type="entry name" value="HTH-like"/>
</dbReference>
<evidence type="ECO:0000259" key="4">
    <source>
        <dbReference type="PROSITE" id="PS01124"/>
    </source>
</evidence>
<dbReference type="PANTHER" id="PTHR46796">
    <property type="entry name" value="HTH-TYPE TRANSCRIPTIONAL ACTIVATOR RHAS-RELATED"/>
    <property type="match status" value="1"/>
</dbReference>
<name>A0A512H9E0_9PROT</name>
<dbReference type="Pfam" id="PF02311">
    <property type="entry name" value="AraC_binding"/>
    <property type="match status" value="1"/>
</dbReference>
<dbReference type="InterPro" id="IPR018060">
    <property type="entry name" value="HTH_AraC"/>
</dbReference>
<evidence type="ECO:0000256" key="2">
    <source>
        <dbReference type="ARBA" id="ARBA00023125"/>
    </source>
</evidence>
<dbReference type="AlphaFoldDB" id="A0A512H9E0"/>
<dbReference type="RefSeq" id="WP_147164089.1">
    <property type="nucleotide sequence ID" value="NZ_BJZO01000060.1"/>
</dbReference>
<sequence length="259" mass="28143">MSFRRRLFPDFEVAHIDGTGLAFEKHTHDEFVIGVNIQGEEHVWLDGHEMDVGPAHVTLYNPGEVQAGTVQGGPWRFVSFYVPPAVLPALIGLPAHVVFARPILGDAVLATTVRALADDALAGVLDEGEIGERMVSVLAGLFRVAGARPSRIGRASPPVARVAERLRDSLEQTPSLQALAADEGLSAVQLVRAFRRAHGLPPLAWLFQQRLHEARRRLTRGERPALVAADLGFADQAHLTRRFKAAFGVTPARWAKGGD</sequence>
<keyword evidence="6" id="KW-1185">Reference proteome</keyword>
<reference evidence="5 6" key="1">
    <citation type="submission" date="2019-07" db="EMBL/GenBank/DDBJ databases">
        <title>Whole genome shotgun sequence of Rhodospirillum oryzae NBRC 107573.</title>
        <authorList>
            <person name="Hosoyama A."/>
            <person name="Uohara A."/>
            <person name="Ohji S."/>
            <person name="Ichikawa N."/>
        </authorList>
    </citation>
    <scope>NUCLEOTIDE SEQUENCE [LARGE SCALE GENOMIC DNA]</scope>
    <source>
        <strain evidence="5 6">NBRC 107573</strain>
    </source>
</reference>
<dbReference type="PROSITE" id="PS01124">
    <property type="entry name" value="HTH_ARAC_FAMILY_2"/>
    <property type="match status" value="1"/>
</dbReference>
<dbReference type="InterPro" id="IPR050204">
    <property type="entry name" value="AraC_XylS_family_regulators"/>
</dbReference>
<evidence type="ECO:0000256" key="3">
    <source>
        <dbReference type="ARBA" id="ARBA00023163"/>
    </source>
</evidence>
<comment type="caution">
    <text evidence="5">The sequence shown here is derived from an EMBL/GenBank/DDBJ whole genome shotgun (WGS) entry which is preliminary data.</text>
</comment>
<keyword evidence="1" id="KW-0805">Transcription regulation</keyword>
<accession>A0A512H9E0</accession>
<dbReference type="Gene3D" id="1.10.10.60">
    <property type="entry name" value="Homeodomain-like"/>
    <property type="match status" value="1"/>
</dbReference>
<dbReference type="SUPFAM" id="SSF46689">
    <property type="entry name" value="Homeodomain-like"/>
    <property type="match status" value="2"/>
</dbReference>
<dbReference type="Pfam" id="PF12833">
    <property type="entry name" value="HTH_18"/>
    <property type="match status" value="1"/>
</dbReference>
<dbReference type="PANTHER" id="PTHR46796:SF2">
    <property type="entry name" value="TRANSCRIPTIONAL REGULATORY PROTEIN"/>
    <property type="match status" value="1"/>
</dbReference>
<organism evidence="5 6">
    <name type="scientific">Pararhodospirillum oryzae</name>
    <dbReference type="NCBI Taxonomy" id="478448"/>
    <lineage>
        <taxon>Bacteria</taxon>
        <taxon>Pseudomonadati</taxon>
        <taxon>Pseudomonadota</taxon>
        <taxon>Alphaproteobacteria</taxon>
        <taxon>Rhodospirillales</taxon>
        <taxon>Rhodospirillaceae</taxon>
        <taxon>Pararhodospirillum</taxon>
    </lineage>
</organism>
<dbReference type="SUPFAM" id="SSF51215">
    <property type="entry name" value="Regulatory protein AraC"/>
    <property type="match status" value="1"/>
</dbReference>
<dbReference type="InterPro" id="IPR003313">
    <property type="entry name" value="AraC-bd"/>
</dbReference>
<dbReference type="GO" id="GO:0043565">
    <property type="term" value="F:sequence-specific DNA binding"/>
    <property type="evidence" value="ECO:0007669"/>
    <property type="project" value="InterPro"/>
</dbReference>
<dbReference type="EMBL" id="BJZO01000060">
    <property type="protein sequence ID" value="GEO82076.1"/>
    <property type="molecule type" value="Genomic_DNA"/>
</dbReference>